<sequence>MFDVLKVSGVCPILASAQSDAAVPAAKALVAGGVPVIEVLQRSENSMENLRNIAMNVPEICVGAGTVYTLEKAEEAVDNGAQFIVMPGFGREVVEFCLKKGVPVIPGCVTPAEITMALEYGIETIKFYPVYQMGGIAVLNEYSGTFPMIRFVITGALNQDNFLPLMSCTNVLAAGGDWMFTQGQALKNGDFDMISKNLRASVYKLQDLRNRLAIGD</sequence>
<dbReference type="Pfam" id="PF01081">
    <property type="entry name" value="Aldolase"/>
    <property type="match status" value="1"/>
</dbReference>
<dbReference type="InterPro" id="IPR013785">
    <property type="entry name" value="Aldolase_TIM"/>
</dbReference>
<dbReference type="EMBL" id="VSSQ01042977">
    <property type="protein sequence ID" value="MPM96614.1"/>
    <property type="molecule type" value="Genomic_DNA"/>
</dbReference>
<accession>A0A645E4A7</accession>
<dbReference type="Gene3D" id="3.20.20.70">
    <property type="entry name" value="Aldolase class I"/>
    <property type="match status" value="1"/>
</dbReference>
<dbReference type="PANTHER" id="PTHR30246:SF1">
    <property type="entry name" value="2-DEHYDRO-3-DEOXY-6-PHOSPHOGALACTONATE ALDOLASE-RELATED"/>
    <property type="match status" value="1"/>
</dbReference>
<evidence type="ECO:0000256" key="5">
    <source>
        <dbReference type="ARBA" id="ARBA00023277"/>
    </source>
</evidence>
<organism evidence="6">
    <name type="scientific">bioreactor metagenome</name>
    <dbReference type="NCBI Taxonomy" id="1076179"/>
    <lineage>
        <taxon>unclassified sequences</taxon>
        <taxon>metagenomes</taxon>
        <taxon>ecological metagenomes</taxon>
    </lineage>
</organism>
<keyword evidence="4" id="KW-0456">Lyase</keyword>
<comment type="subunit">
    <text evidence="3">Homotrimer.</text>
</comment>
<comment type="similarity">
    <text evidence="2">Belongs to the KHG/KDPG aldolase family.</text>
</comment>
<proteinExistence type="inferred from homology"/>
<evidence type="ECO:0000256" key="2">
    <source>
        <dbReference type="ARBA" id="ARBA00006906"/>
    </source>
</evidence>
<reference evidence="6" key="1">
    <citation type="submission" date="2019-08" db="EMBL/GenBank/DDBJ databases">
        <authorList>
            <person name="Kucharzyk K."/>
            <person name="Murdoch R.W."/>
            <person name="Higgins S."/>
            <person name="Loffler F."/>
        </authorList>
    </citation>
    <scope>NUCLEOTIDE SEQUENCE</scope>
</reference>
<comment type="caution">
    <text evidence="6">The sequence shown here is derived from an EMBL/GenBank/DDBJ whole genome shotgun (WGS) entry which is preliminary data.</text>
</comment>
<dbReference type="InterPro" id="IPR000887">
    <property type="entry name" value="Aldlse_KDPG_KHG"/>
</dbReference>
<dbReference type="GO" id="GO:0016829">
    <property type="term" value="F:lyase activity"/>
    <property type="evidence" value="ECO:0007669"/>
    <property type="project" value="UniProtKB-KW"/>
</dbReference>
<dbReference type="NCBIfam" id="TIGR01182">
    <property type="entry name" value="eda"/>
    <property type="match status" value="1"/>
</dbReference>
<evidence type="ECO:0000256" key="3">
    <source>
        <dbReference type="ARBA" id="ARBA00011233"/>
    </source>
</evidence>
<protein>
    <submittedName>
        <fullName evidence="6">KHG/KDPG aldolase</fullName>
    </submittedName>
</protein>
<evidence type="ECO:0000313" key="6">
    <source>
        <dbReference type="EMBL" id="MPM96614.1"/>
    </source>
</evidence>
<dbReference type="AlphaFoldDB" id="A0A645E4A7"/>
<dbReference type="CDD" id="cd00452">
    <property type="entry name" value="KDPG_aldolase"/>
    <property type="match status" value="1"/>
</dbReference>
<evidence type="ECO:0000256" key="4">
    <source>
        <dbReference type="ARBA" id="ARBA00023239"/>
    </source>
</evidence>
<dbReference type="PANTHER" id="PTHR30246">
    <property type="entry name" value="2-KETO-3-DEOXY-6-PHOSPHOGLUCONATE ALDOLASE"/>
    <property type="match status" value="1"/>
</dbReference>
<evidence type="ECO:0000256" key="1">
    <source>
        <dbReference type="ARBA" id="ARBA00004761"/>
    </source>
</evidence>
<dbReference type="SUPFAM" id="SSF51569">
    <property type="entry name" value="Aldolase"/>
    <property type="match status" value="1"/>
</dbReference>
<keyword evidence="5" id="KW-0119">Carbohydrate metabolism</keyword>
<gene>
    <name evidence="6" type="primary">eda_14</name>
    <name evidence="6" type="ORF">SDC9_143779</name>
</gene>
<comment type="pathway">
    <text evidence="1">Carbohydrate acid metabolism.</text>
</comment>
<name>A0A645E4A7_9ZZZZ</name>